<feature type="compositionally biased region" description="Basic and acidic residues" evidence="4">
    <location>
        <begin position="211"/>
        <end position="227"/>
    </location>
</feature>
<organism evidence="6 7">
    <name type="scientific">Evansella caseinilytica</name>
    <dbReference type="NCBI Taxonomy" id="1503961"/>
    <lineage>
        <taxon>Bacteria</taxon>
        <taxon>Bacillati</taxon>
        <taxon>Bacillota</taxon>
        <taxon>Bacilli</taxon>
        <taxon>Bacillales</taxon>
        <taxon>Bacillaceae</taxon>
        <taxon>Evansella</taxon>
    </lineage>
</organism>
<dbReference type="InterPro" id="IPR050575">
    <property type="entry name" value="BMC_shell"/>
</dbReference>
<evidence type="ECO:0000256" key="2">
    <source>
        <dbReference type="ARBA" id="ARBA00024446"/>
    </source>
</evidence>
<feature type="compositionally biased region" description="Polar residues" evidence="4">
    <location>
        <begin position="95"/>
        <end position="107"/>
    </location>
</feature>
<protein>
    <submittedName>
        <fullName evidence="6">BMC domain-containing protein</fullName>
    </submittedName>
</protein>
<name>A0A1H3HWJ5_9BACI</name>
<dbReference type="EMBL" id="FNPI01000001">
    <property type="protein sequence ID" value="SDY19836.1"/>
    <property type="molecule type" value="Genomic_DNA"/>
</dbReference>
<evidence type="ECO:0000256" key="1">
    <source>
        <dbReference type="ARBA" id="ARBA00024322"/>
    </source>
</evidence>
<feature type="domain" description="BMC" evidence="5">
    <location>
        <begin position="4"/>
        <end position="89"/>
    </location>
</feature>
<feature type="region of interest" description="Disordered" evidence="4">
    <location>
        <begin position="85"/>
        <end position="227"/>
    </location>
</feature>
<dbReference type="InterPro" id="IPR000249">
    <property type="entry name" value="BMC_dom"/>
</dbReference>
<evidence type="ECO:0000313" key="6">
    <source>
        <dbReference type="EMBL" id="SDY19836.1"/>
    </source>
</evidence>
<dbReference type="InterPro" id="IPR044872">
    <property type="entry name" value="CcmK/CsoS1_BMC"/>
</dbReference>
<dbReference type="AlphaFoldDB" id="A0A1H3HWJ5"/>
<feature type="compositionally biased region" description="Basic and acidic residues" evidence="4">
    <location>
        <begin position="170"/>
        <end position="180"/>
    </location>
</feature>
<reference evidence="7" key="1">
    <citation type="submission" date="2016-10" db="EMBL/GenBank/DDBJ databases">
        <authorList>
            <person name="Varghese N."/>
            <person name="Submissions S."/>
        </authorList>
    </citation>
    <scope>NUCLEOTIDE SEQUENCE [LARGE SCALE GENOMIC DNA]</scope>
    <source>
        <strain evidence="7">SP</strain>
    </source>
</reference>
<dbReference type="STRING" id="1503961.SAMN05421736_101637"/>
<dbReference type="SUPFAM" id="SSF143414">
    <property type="entry name" value="CcmK-like"/>
    <property type="match status" value="1"/>
</dbReference>
<dbReference type="PANTHER" id="PTHR33941:SF11">
    <property type="entry name" value="BACTERIAL MICROCOMPARTMENT SHELL PROTEIN PDUJ"/>
    <property type="match status" value="1"/>
</dbReference>
<gene>
    <name evidence="6" type="ORF">SAMN05421736_101637</name>
</gene>
<comment type="subcellular location">
    <subcellularLocation>
        <location evidence="1">Bacterial microcompartment</location>
    </subcellularLocation>
</comment>
<dbReference type="OrthoDB" id="9812608at2"/>
<proteinExistence type="inferred from homology"/>
<accession>A0A1H3HWJ5</accession>
<sequence length="227" mass="24172">MTNALGMIEVIGLTAAIEIADMMAKAADIRILEAKKTRGSGWMTVFLEGDVAAVQAAVQTAESQARQKNVFVSAKVIPRPVENVRQRMVRPLSSMPGNTNENNQRSANAVHPPRTAADSACGSGTRASSAKNNNKGEADQEKEATSAERANGQTDGKPRRRSQTTAQPAHPEEKANEPGEKAAAQKPSSRQSAAAAKKAGRKETNNSAKSTSDKKQPRKKNADNNEN</sequence>
<dbReference type="Pfam" id="PF00936">
    <property type="entry name" value="BMC"/>
    <property type="match status" value="1"/>
</dbReference>
<dbReference type="GO" id="GO:0031469">
    <property type="term" value="C:bacterial microcompartment"/>
    <property type="evidence" value="ECO:0007669"/>
    <property type="project" value="UniProtKB-SubCell"/>
</dbReference>
<keyword evidence="2" id="KW-1283">Bacterial microcompartment</keyword>
<evidence type="ECO:0000259" key="5">
    <source>
        <dbReference type="PROSITE" id="PS51930"/>
    </source>
</evidence>
<evidence type="ECO:0000256" key="3">
    <source>
        <dbReference type="PROSITE-ProRule" id="PRU01278"/>
    </source>
</evidence>
<feature type="compositionally biased region" description="Basic and acidic residues" evidence="4">
    <location>
        <begin position="134"/>
        <end position="146"/>
    </location>
</feature>
<evidence type="ECO:0000313" key="7">
    <source>
        <dbReference type="Proteomes" id="UP000198935"/>
    </source>
</evidence>
<dbReference type="PANTHER" id="PTHR33941">
    <property type="entry name" value="PROPANEDIOL UTILIZATION PROTEIN PDUA"/>
    <property type="match status" value="1"/>
</dbReference>
<evidence type="ECO:0000256" key="4">
    <source>
        <dbReference type="SAM" id="MobiDB-lite"/>
    </source>
</evidence>
<dbReference type="Gene3D" id="3.30.70.1710">
    <property type="match status" value="1"/>
</dbReference>
<keyword evidence="7" id="KW-1185">Reference proteome</keyword>
<comment type="similarity">
    <text evidence="3">Belongs to the bacterial microcompartments protein family.</text>
</comment>
<dbReference type="SMART" id="SM00877">
    <property type="entry name" value="BMC"/>
    <property type="match status" value="1"/>
</dbReference>
<dbReference type="PROSITE" id="PS51930">
    <property type="entry name" value="BMC_2"/>
    <property type="match status" value="1"/>
</dbReference>
<dbReference type="Proteomes" id="UP000198935">
    <property type="component" value="Unassembled WGS sequence"/>
</dbReference>
<feature type="compositionally biased region" description="Low complexity" evidence="4">
    <location>
        <begin position="181"/>
        <end position="197"/>
    </location>
</feature>
<dbReference type="InterPro" id="IPR037233">
    <property type="entry name" value="CcmK-like_sf"/>
</dbReference>